<gene>
    <name evidence="1" type="ORF">B0187_00925</name>
</gene>
<keyword evidence="2" id="KW-1185">Reference proteome</keyword>
<dbReference type="RefSeq" id="WP_078235887.1">
    <property type="nucleotide sequence ID" value="NZ_MUYA01000001.1"/>
</dbReference>
<dbReference type="Proteomes" id="UP000190867">
    <property type="component" value="Unassembled WGS sequence"/>
</dbReference>
<protein>
    <submittedName>
        <fullName evidence="1">Uncharacterized protein</fullName>
    </submittedName>
</protein>
<comment type="caution">
    <text evidence="1">The sequence shown here is derived from an EMBL/GenBank/DDBJ whole genome shotgun (WGS) entry which is preliminary data.</text>
</comment>
<accession>A0A1T0AWQ2</accession>
<evidence type="ECO:0000313" key="1">
    <source>
        <dbReference type="EMBL" id="OOS00888.1"/>
    </source>
</evidence>
<organism evidence="1 2">
    <name type="scientific">Haemophilus paracuniculus</name>
    <dbReference type="NCBI Taxonomy" id="734"/>
    <lineage>
        <taxon>Bacteria</taxon>
        <taxon>Pseudomonadati</taxon>
        <taxon>Pseudomonadota</taxon>
        <taxon>Gammaproteobacteria</taxon>
        <taxon>Pasteurellales</taxon>
        <taxon>Pasteurellaceae</taxon>
        <taxon>Haemophilus</taxon>
    </lineage>
</organism>
<proteinExistence type="predicted"/>
<name>A0A1T0AWQ2_9PAST</name>
<dbReference type="EMBL" id="MUYA01000001">
    <property type="protein sequence ID" value="OOS00888.1"/>
    <property type="molecule type" value="Genomic_DNA"/>
</dbReference>
<dbReference type="OrthoDB" id="9996393at2"/>
<sequence>MKNGVIAPIPLNPKIQTLIERGDQAGNIPISGNTPEEFEASFNRAFLMLKSNKVSLNSPAPEAEIEWSPQEIQALADFFEQCK</sequence>
<evidence type="ECO:0000313" key="2">
    <source>
        <dbReference type="Proteomes" id="UP000190867"/>
    </source>
</evidence>
<dbReference type="AlphaFoldDB" id="A0A1T0AWQ2"/>
<reference evidence="1 2" key="1">
    <citation type="submission" date="2017-02" db="EMBL/GenBank/DDBJ databases">
        <title>Draft genome sequence of Haemophilus paracuniculus CCUG 43573 type strain.</title>
        <authorList>
            <person name="Engstrom-Jakobsson H."/>
            <person name="Salva-Serra F."/>
            <person name="Thorell K."/>
            <person name="Gonzales-Siles L."/>
            <person name="Karlsson R."/>
            <person name="Boulund F."/>
            <person name="Engstrand L."/>
            <person name="Kristiansson E."/>
            <person name="Moore E."/>
        </authorList>
    </citation>
    <scope>NUCLEOTIDE SEQUENCE [LARGE SCALE GENOMIC DNA]</scope>
    <source>
        <strain evidence="1 2">CCUG 43573</strain>
    </source>
</reference>